<dbReference type="OrthoDB" id="196547at2759"/>
<reference evidence="3" key="3">
    <citation type="submission" date="2025-09" db="UniProtKB">
        <authorList>
            <consortium name="Ensembl"/>
        </authorList>
    </citation>
    <scope>IDENTIFICATION</scope>
</reference>
<dbReference type="GeneTree" id="ENSGT00940000157937"/>
<name>A0A3P8ULS4_CYNSE</name>
<dbReference type="GeneID" id="103399816"/>
<reference evidence="3 4" key="1">
    <citation type="journal article" date="2014" name="Nat. Genet.">
        <title>Whole-genome sequence of a flatfish provides insights into ZW sex chromosome evolution and adaptation to a benthic lifestyle.</title>
        <authorList>
            <person name="Chen S."/>
            <person name="Zhang G."/>
            <person name="Shao C."/>
            <person name="Huang Q."/>
            <person name="Liu G."/>
            <person name="Zhang P."/>
            <person name="Song W."/>
            <person name="An N."/>
            <person name="Chalopin D."/>
            <person name="Volff J.N."/>
            <person name="Hong Y."/>
            <person name="Li Q."/>
            <person name="Sha Z."/>
            <person name="Zhou H."/>
            <person name="Xie M."/>
            <person name="Yu Q."/>
            <person name="Liu Y."/>
            <person name="Xiang H."/>
            <person name="Wang N."/>
            <person name="Wu K."/>
            <person name="Yang C."/>
            <person name="Zhou Q."/>
            <person name="Liao X."/>
            <person name="Yang L."/>
            <person name="Hu Q."/>
            <person name="Zhang J."/>
            <person name="Meng L."/>
            <person name="Jin L."/>
            <person name="Tian Y."/>
            <person name="Lian J."/>
            <person name="Yang J."/>
            <person name="Miao G."/>
            <person name="Liu S."/>
            <person name="Liang Z."/>
            <person name="Yan F."/>
            <person name="Li Y."/>
            <person name="Sun B."/>
            <person name="Zhang H."/>
            <person name="Zhang J."/>
            <person name="Zhu Y."/>
            <person name="Du M."/>
            <person name="Zhao Y."/>
            <person name="Schartl M."/>
            <person name="Tang Q."/>
            <person name="Wang J."/>
        </authorList>
    </citation>
    <scope>NUCLEOTIDE SEQUENCE</scope>
</reference>
<dbReference type="PANTHER" id="PTHR10845">
    <property type="entry name" value="REGULATOR OF G PROTEIN SIGNALING"/>
    <property type="match status" value="1"/>
</dbReference>
<dbReference type="InterPro" id="IPR044926">
    <property type="entry name" value="RGS_subdomain_2"/>
</dbReference>
<dbReference type="InterPro" id="IPR036305">
    <property type="entry name" value="RGS_sf"/>
</dbReference>
<dbReference type="InParanoid" id="A0A3P8ULS4"/>
<evidence type="ECO:0000313" key="3">
    <source>
        <dbReference type="Ensembl" id="ENSCSEP00000002794.1"/>
    </source>
</evidence>
<dbReference type="Gene3D" id="1.10.167.10">
    <property type="entry name" value="Regulator of G-protein Signalling 4, domain 2"/>
    <property type="match status" value="1"/>
</dbReference>
<dbReference type="FunFam" id="1.10.167.10:FF:000001">
    <property type="entry name" value="Putative regulator of g-protein signaling 12"/>
    <property type="match status" value="1"/>
</dbReference>
<dbReference type="Proteomes" id="UP000265120">
    <property type="component" value="Chromosome 2"/>
</dbReference>
<proteinExistence type="predicted"/>
<dbReference type="SUPFAM" id="SSF48097">
    <property type="entry name" value="Regulator of G-protein signaling, RGS"/>
    <property type="match status" value="1"/>
</dbReference>
<protein>
    <submittedName>
        <fullName evidence="3">Regulator of G protein signaling 2</fullName>
    </submittedName>
</protein>
<dbReference type="RefSeq" id="XP_008336654.1">
    <property type="nucleotide sequence ID" value="XM_008338432.2"/>
</dbReference>
<dbReference type="SMART" id="SM00315">
    <property type="entry name" value="RGS"/>
    <property type="match status" value="1"/>
</dbReference>
<organism evidence="3 4">
    <name type="scientific">Cynoglossus semilaevis</name>
    <name type="common">Tongue sole</name>
    <dbReference type="NCBI Taxonomy" id="244447"/>
    <lineage>
        <taxon>Eukaryota</taxon>
        <taxon>Metazoa</taxon>
        <taxon>Chordata</taxon>
        <taxon>Craniata</taxon>
        <taxon>Vertebrata</taxon>
        <taxon>Euteleostomi</taxon>
        <taxon>Actinopterygii</taxon>
        <taxon>Neopterygii</taxon>
        <taxon>Teleostei</taxon>
        <taxon>Neoteleostei</taxon>
        <taxon>Acanthomorphata</taxon>
        <taxon>Carangaria</taxon>
        <taxon>Pleuronectiformes</taxon>
        <taxon>Pleuronectoidei</taxon>
        <taxon>Cynoglossidae</taxon>
        <taxon>Cynoglossinae</taxon>
        <taxon>Cynoglossus</taxon>
    </lineage>
</organism>
<dbReference type="OMA" id="DFHTRNA"/>
<sequence>MAPPPACCNPQQRNYKAGWQVKREKEKRLKVASVSSSSSSSFCNMASTAALIPTELFAEGKGIWRKNWRNRIRFLLRNNSSPSVLHVMKNRSCRPSADDVKQWAESLDKLLTHKYGKAAFFIFLKSEFCEENIEFWTACEDFRTLSSHTDMVSKANRIYEEFIKNEAPKEINLDYHTKNAISQSLHQPTPTCFLAAQMKVYSLMENNSYTRFINSDFYQKLCAAASGQVDHRKL</sequence>
<dbReference type="AlphaFoldDB" id="A0A3P8ULS4"/>
<dbReference type="KEGG" id="csem:103399816"/>
<keyword evidence="1" id="KW-0734">Signal transduction inhibitor</keyword>
<dbReference type="PANTHER" id="PTHR10845:SF43">
    <property type="entry name" value="REGULATOR OF G-PROTEIN SIGNALING 2"/>
    <property type="match status" value="1"/>
</dbReference>
<dbReference type="PROSITE" id="PS50132">
    <property type="entry name" value="RGS"/>
    <property type="match status" value="1"/>
</dbReference>
<dbReference type="GO" id="GO:0009968">
    <property type="term" value="P:negative regulation of signal transduction"/>
    <property type="evidence" value="ECO:0007669"/>
    <property type="project" value="UniProtKB-KW"/>
</dbReference>
<dbReference type="Pfam" id="PF00615">
    <property type="entry name" value="RGS"/>
    <property type="match status" value="1"/>
</dbReference>
<accession>A0A3P8ULS4</accession>
<keyword evidence="4" id="KW-1185">Reference proteome</keyword>
<evidence type="ECO:0000256" key="1">
    <source>
        <dbReference type="ARBA" id="ARBA00022700"/>
    </source>
</evidence>
<dbReference type="FunFam" id="1.10.196.10:FF:000001">
    <property type="entry name" value="Regulator of G-protein signaling 8"/>
    <property type="match status" value="1"/>
</dbReference>
<evidence type="ECO:0000259" key="2">
    <source>
        <dbReference type="PROSITE" id="PS50132"/>
    </source>
</evidence>
<feature type="domain" description="RGS" evidence="2">
    <location>
        <begin position="106"/>
        <end position="222"/>
    </location>
</feature>
<dbReference type="PRINTS" id="PR01301">
    <property type="entry name" value="RGSPROTEIN"/>
</dbReference>
<evidence type="ECO:0000313" key="4">
    <source>
        <dbReference type="Proteomes" id="UP000265120"/>
    </source>
</evidence>
<dbReference type="STRING" id="244447.ENSCSEP00000002794"/>
<dbReference type="Ensembl" id="ENSCSET00000002838.1">
    <property type="protein sequence ID" value="ENSCSEP00000002794.1"/>
    <property type="gene ID" value="ENSCSEG00000001849.1"/>
</dbReference>
<reference evidence="3" key="2">
    <citation type="submission" date="2025-08" db="UniProtKB">
        <authorList>
            <consortium name="Ensembl"/>
        </authorList>
    </citation>
    <scope>IDENTIFICATION</scope>
</reference>
<dbReference type="InterPro" id="IPR016137">
    <property type="entry name" value="RGS"/>
</dbReference>